<dbReference type="EMBL" id="JAFBDT010000013">
    <property type="protein sequence ID" value="MBM7562181.1"/>
    <property type="molecule type" value="Genomic_DNA"/>
</dbReference>
<dbReference type="Gene3D" id="3.30.980.10">
    <property type="entry name" value="Threonyl-trna Synthetase, Chain A, domain 2"/>
    <property type="match status" value="1"/>
</dbReference>
<gene>
    <name evidence="2" type="ORF">JOC49_001724</name>
</gene>
<dbReference type="Gene3D" id="3.40.50.300">
    <property type="entry name" value="P-loop containing nucleotide triphosphate hydrolases"/>
    <property type="match status" value="1"/>
</dbReference>
<dbReference type="RefSeq" id="WP_243423659.1">
    <property type="nucleotide sequence ID" value="NZ_JAFBDT010000013.1"/>
</dbReference>
<keyword evidence="2" id="KW-0808">Transferase</keyword>
<dbReference type="PROSITE" id="PS51880">
    <property type="entry name" value="TGS"/>
    <property type="match status" value="1"/>
</dbReference>
<dbReference type="Proteomes" id="UP000767854">
    <property type="component" value="Unassembled WGS sequence"/>
</dbReference>
<sequence length="549" mass="63429">MIKLNLKSYGTVEVEAGTTYQDLIKEVVKDNAPQVVAVRCGNVLKELTQEVEPSCEVSFVDLSESDGIRIYQRGLSFIMIHAAMSCFDGIRVRIEHSLSKGLYCEFDYHRRLTHEDYFLIKEKMQSLIDRDLPFVKFTSTLSEASEAFKRQNMHSKVELLKYRSKDYIRLYELEGIVNYFYGYMVPSTGYIQNFDLIKYDEGVILMHPTVHSPFDLPEFIESPKIADVFKESERWADIMNIGYVSNLNALIDENRHRELIQIAEALHEKKIAYIADEITRMNKRVILIAGPSSSGKTTFANRLRIQLKVNHHDPITLSTDNYFVNREKTPRDENGNFDFESLAAVDVDQFNADLMALLDGDLVKLPVFDFQTGTRTYPNPPIQIREDQPIIIEGIHGLNEKLTSKIFKRDKFKIYVSALTQLNIDEHNRVPTTQTRLLRRIVRDNQFRGHSARKTIGMWPSVRRGEELYIFPFQEMADEVFNTSLPYELAVLKKHALTLLEDIKPDEPEFAEAHMLRKFLGYFHSIDEDALVPRISILKEFIGGSGFDL</sequence>
<feature type="domain" description="TGS" evidence="1">
    <location>
        <begin position="1"/>
        <end position="61"/>
    </location>
</feature>
<dbReference type="GO" id="GO:0004849">
    <property type="term" value="F:uridine kinase activity"/>
    <property type="evidence" value="ECO:0007669"/>
    <property type="project" value="UniProtKB-EC"/>
</dbReference>
<protein>
    <submittedName>
        <fullName evidence="2">Uridine kinase</fullName>
        <ecNumber evidence="2">2.7.1.48</ecNumber>
    </submittedName>
</protein>
<keyword evidence="3" id="KW-1185">Reference proteome</keyword>
<keyword evidence="2" id="KW-0418">Kinase</keyword>
<evidence type="ECO:0000259" key="1">
    <source>
        <dbReference type="PROSITE" id="PS51880"/>
    </source>
</evidence>
<dbReference type="InterPro" id="IPR004095">
    <property type="entry name" value="TGS"/>
</dbReference>
<dbReference type="CDD" id="cd02028">
    <property type="entry name" value="UMPK_like"/>
    <property type="match status" value="1"/>
</dbReference>
<dbReference type="InterPro" id="IPR006083">
    <property type="entry name" value="PRK/URK"/>
</dbReference>
<accession>A0ABS2MRX4</accession>
<comment type="caution">
    <text evidence="2">The sequence shown here is derived from an EMBL/GenBank/DDBJ whole genome shotgun (WGS) entry which is preliminary data.</text>
</comment>
<dbReference type="PRINTS" id="PR00988">
    <property type="entry name" value="URIDINKINASE"/>
</dbReference>
<dbReference type="EC" id="2.7.1.48" evidence="2"/>
<dbReference type="SUPFAM" id="SSF52540">
    <property type="entry name" value="P-loop containing nucleoside triphosphate hydrolases"/>
    <property type="match status" value="1"/>
</dbReference>
<dbReference type="PANTHER" id="PTHR10285">
    <property type="entry name" value="URIDINE KINASE"/>
    <property type="match status" value="1"/>
</dbReference>
<dbReference type="InterPro" id="IPR027417">
    <property type="entry name" value="P-loop_NTPase"/>
</dbReference>
<organism evidence="2 3">
    <name type="scientific">Fusibacter tunisiensis</name>
    <dbReference type="NCBI Taxonomy" id="1008308"/>
    <lineage>
        <taxon>Bacteria</taxon>
        <taxon>Bacillati</taxon>
        <taxon>Bacillota</taxon>
        <taxon>Clostridia</taxon>
        <taxon>Eubacteriales</taxon>
        <taxon>Eubacteriales Family XII. Incertae Sedis</taxon>
        <taxon>Fusibacter</taxon>
    </lineage>
</organism>
<dbReference type="InterPro" id="IPR018163">
    <property type="entry name" value="Thr/Ala-tRNA-synth_IIc_edit"/>
</dbReference>
<name>A0ABS2MRX4_9FIRM</name>
<dbReference type="Pfam" id="PF00485">
    <property type="entry name" value="PRK"/>
    <property type="match status" value="1"/>
</dbReference>
<reference evidence="2 3" key="1">
    <citation type="submission" date="2021-01" db="EMBL/GenBank/DDBJ databases">
        <title>Genomic Encyclopedia of Type Strains, Phase IV (KMG-IV): sequencing the most valuable type-strain genomes for metagenomic binning, comparative biology and taxonomic classification.</title>
        <authorList>
            <person name="Goeker M."/>
        </authorList>
    </citation>
    <scope>NUCLEOTIDE SEQUENCE [LARGE SCALE GENOMIC DNA]</scope>
    <source>
        <strain evidence="2 3">DSM 24436</strain>
    </source>
</reference>
<evidence type="ECO:0000313" key="2">
    <source>
        <dbReference type="EMBL" id="MBM7562181.1"/>
    </source>
</evidence>
<proteinExistence type="predicted"/>
<dbReference type="SUPFAM" id="SSF55186">
    <property type="entry name" value="ThrRS/AlaRS common domain"/>
    <property type="match status" value="1"/>
</dbReference>
<evidence type="ECO:0000313" key="3">
    <source>
        <dbReference type="Proteomes" id="UP000767854"/>
    </source>
</evidence>